<dbReference type="FunFam" id="2.40.50.100:FF:000003">
    <property type="entry name" value="Acetyl-CoA carboxylase biotin carboxyl carrier protein"/>
    <property type="match status" value="1"/>
</dbReference>
<evidence type="ECO:0000256" key="1">
    <source>
        <dbReference type="ARBA" id="ARBA00001953"/>
    </source>
</evidence>
<name>A0A7J0G1Q5_9ERIC</name>
<dbReference type="Pfam" id="PF19331">
    <property type="entry name" value="MCCA_BT"/>
    <property type="match status" value="2"/>
</dbReference>
<dbReference type="SMART" id="SM00878">
    <property type="entry name" value="Biotin_carb_C"/>
    <property type="match status" value="1"/>
</dbReference>
<dbReference type="PANTHER" id="PTHR18866">
    <property type="entry name" value="CARBOXYLASE:PYRUVATE/ACETYL-COA/PROPIONYL-COA CARBOXYLASE"/>
    <property type="match status" value="1"/>
</dbReference>
<evidence type="ECO:0000256" key="3">
    <source>
        <dbReference type="ARBA" id="ARBA00022741"/>
    </source>
</evidence>
<comment type="cofactor">
    <cofactor evidence="1">
        <name>biotin</name>
        <dbReference type="ChEBI" id="CHEBI:57586"/>
    </cofactor>
</comment>
<dbReference type="AlphaFoldDB" id="A0A7J0G1Q5"/>
<dbReference type="InterPro" id="IPR001882">
    <property type="entry name" value="Biotin_BS"/>
</dbReference>
<gene>
    <name evidence="10" type="ORF">Acr_17g0002800</name>
</gene>
<dbReference type="PROSITE" id="PS00867">
    <property type="entry name" value="CPSASE_2"/>
    <property type="match status" value="1"/>
</dbReference>
<evidence type="ECO:0000256" key="2">
    <source>
        <dbReference type="ARBA" id="ARBA00022598"/>
    </source>
</evidence>
<dbReference type="GO" id="GO:0004485">
    <property type="term" value="F:methylcrotonoyl-CoA carboxylase activity"/>
    <property type="evidence" value="ECO:0007669"/>
    <property type="project" value="TreeGrafter"/>
</dbReference>
<feature type="domain" description="Lipoyl-binding" evidence="7">
    <location>
        <begin position="789"/>
        <end position="865"/>
    </location>
</feature>
<evidence type="ECO:0000256" key="5">
    <source>
        <dbReference type="ARBA" id="ARBA00023267"/>
    </source>
</evidence>
<dbReference type="Proteomes" id="UP000585474">
    <property type="component" value="Unassembled WGS sequence"/>
</dbReference>
<evidence type="ECO:0000313" key="11">
    <source>
        <dbReference type="Proteomes" id="UP000585474"/>
    </source>
</evidence>
<dbReference type="InterPro" id="IPR050856">
    <property type="entry name" value="Biotin_carboxylase_complex"/>
</dbReference>
<dbReference type="PANTHER" id="PTHR18866:SF33">
    <property type="entry name" value="METHYLCROTONOYL-COA CARBOXYLASE SUBUNIT ALPHA, MITOCHONDRIAL-RELATED"/>
    <property type="match status" value="1"/>
</dbReference>
<feature type="domain" description="ATP-grasp" evidence="8">
    <location>
        <begin position="176"/>
        <end position="222"/>
    </location>
</feature>
<accession>A0A7J0G1Q5</accession>
<dbReference type="GO" id="GO:0005739">
    <property type="term" value="C:mitochondrion"/>
    <property type="evidence" value="ECO:0007669"/>
    <property type="project" value="TreeGrafter"/>
</dbReference>
<comment type="caution">
    <text evidence="10">The sequence shown here is derived from an EMBL/GenBank/DDBJ whole genome shotgun (WGS) entry which is preliminary data.</text>
</comment>
<keyword evidence="3 6" id="KW-0547">Nucleotide-binding</keyword>
<dbReference type="CDD" id="cd06850">
    <property type="entry name" value="biotinyl_domain"/>
    <property type="match status" value="1"/>
</dbReference>
<dbReference type="PROSITE" id="PS50968">
    <property type="entry name" value="BIOTINYL_LIPOYL"/>
    <property type="match status" value="1"/>
</dbReference>
<feature type="domain" description="Biotin carboxylation" evidence="9">
    <location>
        <begin position="33"/>
        <end position="458"/>
    </location>
</feature>
<keyword evidence="2" id="KW-0436">Ligase</keyword>
<dbReference type="InterPro" id="IPR005479">
    <property type="entry name" value="CPAse_ATP-bd"/>
</dbReference>
<reference evidence="10 11" key="1">
    <citation type="submission" date="2019-07" db="EMBL/GenBank/DDBJ databases">
        <title>De Novo Assembly of kiwifruit Actinidia rufa.</title>
        <authorList>
            <person name="Sugita-Konishi S."/>
            <person name="Sato K."/>
            <person name="Mori E."/>
            <person name="Abe Y."/>
            <person name="Kisaki G."/>
            <person name="Hamano K."/>
            <person name="Suezawa K."/>
            <person name="Otani M."/>
            <person name="Fukuda T."/>
            <person name="Manabe T."/>
            <person name="Gomi K."/>
            <person name="Tabuchi M."/>
            <person name="Akimitsu K."/>
            <person name="Kataoka I."/>
        </authorList>
    </citation>
    <scope>NUCLEOTIDE SEQUENCE [LARGE SCALE GENOMIC DNA]</scope>
    <source>
        <strain evidence="11">cv. Fuchu</strain>
    </source>
</reference>
<dbReference type="PROSITE" id="PS50979">
    <property type="entry name" value="BC"/>
    <property type="match status" value="1"/>
</dbReference>
<dbReference type="OrthoDB" id="196847at2759"/>
<dbReference type="InterPro" id="IPR000089">
    <property type="entry name" value="Biotin_lipoyl"/>
</dbReference>
<evidence type="ECO:0000256" key="4">
    <source>
        <dbReference type="ARBA" id="ARBA00022840"/>
    </source>
</evidence>
<dbReference type="InterPro" id="IPR011764">
    <property type="entry name" value="Biotin_carboxylation_dom"/>
</dbReference>
<keyword evidence="11" id="KW-1185">Reference proteome</keyword>
<dbReference type="Gene3D" id="3.40.50.20">
    <property type="match status" value="1"/>
</dbReference>
<dbReference type="PROSITE" id="PS00188">
    <property type="entry name" value="BIOTIN"/>
    <property type="match status" value="1"/>
</dbReference>
<dbReference type="Pfam" id="PF00289">
    <property type="entry name" value="Biotin_carb_N"/>
    <property type="match status" value="2"/>
</dbReference>
<evidence type="ECO:0000259" key="7">
    <source>
        <dbReference type="PROSITE" id="PS50968"/>
    </source>
</evidence>
<dbReference type="SUPFAM" id="SSF52440">
    <property type="entry name" value="PreATP-grasp domain"/>
    <property type="match status" value="1"/>
</dbReference>
<dbReference type="Pfam" id="PF00364">
    <property type="entry name" value="Biotin_lipoyl"/>
    <property type="match status" value="1"/>
</dbReference>
<dbReference type="InterPro" id="IPR005482">
    <property type="entry name" value="Biotin_COase_C"/>
</dbReference>
<dbReference type="GO" id="GO:0005524">
    <property type="term" value="F:ATP binding"/>
    <property type="evidence" value="ECO:0007669"/>
    <property type="project" value="UniProtKB-UniRule"/>
</dbReference>
<keyword evidence="5" id="KW-0092">Biotin</keyword>
<dbReference type="SUPFAM" id="SSF51230">
    <property type="entry name" value="Single hybrid motif"/>
    <property type="match status" value="1"/>
</dbReference>
<dbReference type="GO" id="GO:0046872">
    <property type="term" value="F:metal ion binding"/>
    <property type="evidence" value="ECO:0007669"/>
    <property type="project" value="InterPro"/>
</dbReference>
<evidence type="ECO:0000256" key="6">
    <source>
        <dbReference type="PROSITE-ProRule" id="PRU00409"/>
    </source>
</evidence>
<organism evidence="10 11">
    <name type="scientific">Actinidia rufa</name>
    <dbReference type="NCBI Taxonomy" id="165716"/>
    <lineage>
        <taxon>Eukaryota</taxon>
        <taxon>Viridiplantae</taxon>
        <taxon>Streptophyta</taxon>
        <taxon>Embryophyta</taxon>
        <taxon>Tracheophyta</taxon>
        <taxon>Spermatophyta</taxon>
        <taxon>Magnoliopsida</taxon>
        <taxon>eudicotyledons</taxon>
        <taxon>Gunneridae</taxon>
        <taxon>Pentapetalae</taxon>
        <taxon>asterids</taxon>
        <taxon>Ericales</taxon>
        <taxon>Actinidiaceae</taxon>
        <taxon>Actinidia</taxon>
    </lineage>
</organism>
<feature type="domain" description="ATP-grasp" evidence="8">
    <location>
        <begin position="267"/>
        <end position="328"/>
    </location>
</feature>
<dbReference type="SUPFAM" id="SSF51246">
    <property type="entry name" value="Rudiment single hybrid motif"/>
    <property type="match status" value="1"/>
</dbReference>
<protein>
    <submittedName>
        <fullName evidence="10">Methylcrotonyl-CoA carboxylase alpha chain</fullName>
    </submittedName>
</protein>
<dbReference type="InterPro" id="IPR016185">
    <property type="entry name" value="PreATP-grasp_dom_sf"/>
</dbReference>
<dbReference type="Gene3D" id="3.30.470.20">
    <property type="entry name" value="ATP-grasp fold, B domain"/>
    <property type="match status" value="1"/>
</dbReference>
<dbReference type="PROSITE" id="PS50975">
    <property type="entry name" value="ATP_GRASP"/>
    <property type="match status" value="2"/>
</dbReference>
<evidence type="ECO:0000259" key="8">
    <source>
        <dbReference type="PROSITE" id="PS50975"/>
    </source>
</evidence>
<sequence>MASILRRKVHHKPSNIQIRLFCATPAKNQSDRRIEKILVANRGEIACRIMRTAKRLGIRTVAVYSDADSQSLHVKSADEAVCIGPPPARLSYLNSSAIIEAAIRTGAQIHLLPLNLWDHTCFLLTLIYGPHIVMFDGYGFLSESAGFAQLCEDEGFTFIGPPASAIRDMGDKSASKRIMGAAGVPLVPGYHGEGQDVDLMKSEGEKIGYPILIKPTHGGGGKVFGDKHGNIIHLHERDCSVQRRHQKIIEEAPAPNVLNDFRSHVGQAAVSAAKAVGYHNAGTVEFIVDTSSGQFYFMEMNTRLQVEHPVTEMIIGEDLVEWQIRVANGERLPMSQSQVPLLGHAFEARIYAENVPKGFLPATGILHHYLPVPISATVRVETGVEQGDTVSMHYDPMIAKLVVWGENRATALVKLKDCLSKFQVAGLPTNINFLFRLANHKAFENGEVETHFIEHFRDDLFVDPSNPVWAQKAHNAAKFSASLVAACICEKENGALRERPPGGLSVWYAHPPFRVHHHASRTMELEWVNEYSSSCSTPLTISITYQPNGCYFIETGESSSPGLEVKAAHLGDHEFRVQADGVSMDVSLAVYSKCSFPIFHPIQMVSNVYLYPIGESRRTSVNDSLNDSIEFYMVGCEGFERHLLDDGKLQMALQEGHVAIWKNDSFPQSYVTMEEPIHGHMVYYPWSREPDLYDVLHGTLVGSATSGHMRPWRNPYMDTWCTTLGEENHTSMMFYIGQWLALLPMVTTRHLLDGNDHIHIWHGPHHHYFKQKMRLELSDDYESQRRPTFEAASHPPGTVVAPMAGLVVKVLVKNGTRVEEGQPILVLEAMKMEHVVKAPSVGHIHGLQVAAGQHVSDNSALFHVMTDCNQHKFAEIPKLG</sequence>
<dbReference type="InterPro" id="IPR045774">
    <property type="entry name" value="MCCA_BT_dom"/>
</dbReference>
<dbReference type="InterPro" id="IPR011054">
    <property type="entry name" value="Rudment_hybrid_motif"/>
</dbReference>
<proteinExistence type="predicted"/>
<dbReference type="Pfam" id="PF02785">
    <property type="entry name" value="Biotin_carb_C"/>
    <property type="match status" value="1"/>
</dbReference>
<keyword evidence="4 6" id="KW-0067">ATP-binding</keyword>
<dbReference type="InterPro" id="IPR011761">
    <property type="entry name" value="ATP-grasp"/>
</dbReference>
<dbReference type="Gene3D" id="3.30.1490.20">
    <property type="entry name" value="ATP-grasp fold, A domain"/>
    <property type="match status" value="1"/>
</dbReference>
<dbReference type="Pfam" id="PF02786">
    <property type="entry name" value="CPSase_L_D2"/>
    <property type="match status" value="2"/>
</dbReference>
<dbReference type="InterPro" id="IPR011053">
    <property type="entry name" value="Single_hybrid_motif"/>
</dbReference>
<dbReference type="Gene3D" id="2.40.50.100">
    <property type="match status" value="1"/>
</dbReference>
<dbReference type="InterPro" id="IPR013815">
    <property type="entry name" value="ATP_grasp_subdomain_1"/>
</dbReference>
<dbReference type="SUPFAM" id="SSF56059">
    <property type="entry name" value="Glutathione synthetase ATP-binding domain-like"/>
    <property type="match status" value="1"/>
</dbReference>
<dbReference type="EMBL" id="BJWL01000017">
    <property type="protein sequence ID" value="GFZ04708.1"/>
    <property type="molecule type" value="Genomic_DNA"/>
</dbReference>
<dbReference type="InterPro" id="IPR005481">
    <property type="entry name" value="BC-like_N"/>
</dbReference>
<evidence type="ECO:0000259" key="9">
    <source>
        <dbReference type="PROSITE" id="PS50979"/>
    </source>
</evidence>
<evidence type="ECO:0000313" key="10">
    <source>
        <dbReference type="EMBL" id="GFZ04708.1"/>
    </source>
</evidence>